<dbReference type="PROSITE" id="PS51375">
    <property type="entry name" value="PPR"/>
    <property type="match status" value="8"/>
</dbReference>
<dbReference type="SUPFAM" id="SSF48452">
    <property type="entry name" value="TPR-like"/>
    <property type="match status" value="1"/>
</dbReference>
<feature type="repeat" description="PPR" evidence="3">
    <location>
        <begin position="254"/>
        <end position="284"/>
    </location>
</feature>
<feature type="repeat" description="PPR" evidence="3">
    <location>
        <begin position="431"/>
        <end position="465"/>
    </location>
</feature>
<proteinExistence type="inferred from homology"/>
<reference evidence="4 5" key="1">
    <citation type="submission" date="2024-08" db="EMBL/GenBank/DDBJ databases">
        <title>Insights into the chromosomal genome structure of Flemingia macrophylla.</title>
        <authorList>
            <person name="Ding Y."/>
            <person name="Zhao Y."/>
            <person name="Bi W."/>
            <person name="Wu M."/>
            <person name="Zhao G."/>
            <person name="Gong Y."/>
            <person name="Li W."/>
            <person name="Zhang P."/>
        </authorList>
    </citation>
    <scope>NUCLEOTIDE SEQUENCE [LARGE SCALE GENOMIC DNA]</scope>
    <source>
        <strain evidence="4">DYQJB</strain>
        <tissue evidence="4">Leaf</tissue>
    </source>
</reference>
<dbReference type="AlphaFoldDB" id="A0ABD1NC32"/>
<keyword evidence="2" id="KW-0677">Repeat</keyword>
<evidence type="ECO:0000313" key="4">
    <source>
        <dbReference type="EMBL" id="KAL2345671.1"/>
    </source>
</evidence>
<protein>
    <recommendedName>
        <fullName evidence="6">Pentatricopeptide repeat-containing protein</fullName>
    </recommendedName>
</protein>
<feature type="repeat" description="PPR" evidence="3">
    <location>
        <begin position="361"/>
        <end position="395"/>
    </location>
</feature>
<dbReference type="InterPro" id="IPR002885">
    <property type="entry name" value="PPR_rpt"/>
</dbReference>
<dbReference type="InterPro" id="IPR011990">
    <property type="entry name" value="TPR-like_helical_dom_sf"/>
</dbReference>
<dbReference type="NCBIfam" id="TIGR00756">
    <property type="entry name" value="PPR"/>
    <property type="match status" value="8"/>
</dbReference>
<organism evidence="4 5">
    <name type="scientific">Flemingia macrophylla</name>
    <dbReference type="NCBI Taxonomy" id="520843"/>
    <lineage>
        <taxon>Eukaryota</taxon>
        <taxon>Viridiplantae</taxon>
        <taxon>Streptophyta</taxon>
        <taxon>Embryophyta</taxon>
        <taxon>Tracheophyta</taxon>
        <taxon>Spermatophyta</taxon>
        <taxon>Magnoliopsida</taxon>
        <taxon>eudicotyledons</taxon>
        <taxon>Gunneridae</taxon>
        <taxon>Pentapetalae</taxon>
        <taxon>rosids</taxon>
        <taxon>fabids</taxon>
        <taxon>Fabales</taxon>
        <taxon>Fabaceae</taxon>
        <taxon>Papilionoideae</taxon>
        <taxon>50 kb inversion clade</taxon>
        <taxon>NPAAA clade</taxon>
        <taxon>indigoferoid/millettioid clade</taxon>
        <taxon>Phaseoleae</taxon>
        <taxon>Flemingia</taxon>
    </lineage>
</organism>
<sequence length="589" mass="68049">MMGKIHRYINSLKKSSFSSRTHHSSPIFRNQVLPQTETTLQSTRFSPFHYLVYCRRPSFLYNGYCLHMIHYTLPFNYSIDCHISKRHYCKETVSMNQGHGCSESGVVEGSGLESDVDKVYGTIMDNLNGFNNLDFALGQLGIPLSTPLVTGVLHRLRYDEKIAFRFFTWAGHQEDYSHEPCAYNDMMDILSSTKYKVKQFRIVCDMLEYMKRNNKTSVPVEVLLTILRKYTEKYLTRVQKFARKKRIKVKTPPEINAFNLLLDALCKCCLVEDAETLYKKMRKTVKPNADTYNILVFGWCRVRNPTRGMKLMEEMVQLGHRPDNFAYNTAIDTYCKAGMVTEAVDLFEFMRTKGSTLSSPTAKTYAIIIVALAQNDRMEECFKLIGNMISSGCLPDVTTYKEIVEGMCVSGKIDEAYKFLEEMGNKGYPPDVVTYNCFLKILCDNEKSEEALKLYGRMIESSCIPSVQTYNMLMSMFFKKDDPDGAFDTWQEMENKGCKPDTNTYCVMIEGLFNCNKMQDACLLLEEVINRGIKLPYKKFDYFLMQLSVIGDLQAIHRLSEHMRKFYNHGMARRYALSQKRKSMSLRGK</sequence>
<evidence type="ECO:0000313" key="5">
    <source>
        <dbReference type="Proteomes" id="UP001603857"/>
    </source>
</evidence>
<evidence type="ECO:0000256" key="2">
    <source>
        <dbReference type="ARBA" id="ARBA00022737"/>
    </source>
</evidence>
<accession>A0ABD1NC32</accession>
<name>A0ABD1NC32_9FABA</name>
<dbReference type="Proteomes" id="UP001603857">
    <property type="component" value="Unassembled WGS sequence"/>
</dbReference>
<dbReference type="Gene3D" id="1.25.40.10">
    <property type="entry name" value="Tetratricopeptide repeat domain"/>
    <property type="match status" value="3"/>
</dbReference>
<evidence type="ECO:0000256" key="1">
    <source>
        <dbReference type="ARBA" id="ARBA00007626"/>
    </source>
</evidence>
<feature type="repeat" description="PPR" evidence="3">
    <location>
        <begin position="323"/>
        <end position="357"/>
    </location>
</feature>
<comment type="caution">
    <text evidence="4">The sequence shown here is derived from an EMBL/GenBank/DDBJ whole genome shotgun (WGS) entry which is preliminary data.</text>
</comment>
<evidence type="ECO:0008006" key="6">
    <source>
        <dbReference type="Google" id="ProtNLM"/>
    </source>
</evidence>
<feature type="repeat" description="PPR" evidence="3">
    <location>
        <begin position="501"/>
        <end position="535"/>
    </location>
</feature>
<dbReference type="Pfam" id="PF13041">
    <property type="entry name" value="PPR_2"/>
    <property type="match status" value="4"/>
</dbReference>
<gene>
    <name evidence="4" type="ORF">Fmac_006956</name>
</gene>
<dbReference type="EMBL" id="JBGMDY010000002">
    <property type="protein sequence ID" value="KAL2345671.1"/>
    <property type="molecule type" value="Genomic_DNA"/>
</dbReference>
<feature type="repeat" description="PPR" evidence="3">
    <location>
        <begin position="466"/>
        <end position="500"/>
    </location>
</feature>
<feature type="repeat" description="PPR" evidence="3">
    <location>
        <begin position="288"/>
        <end position="322"/>
    </location>
</feature>
<comment type="similarity">
    <text evidence="1">Belongs to the PPR family. P subfamily.</text>
</comment>
<feature type="repeat" description="PPR" evidence="3">
    <location>
        <begin position="396"/>
        <end position="430"/>
    </location>
</feature>
<dbReference type="PANTHER" id="PTHR47941">
    <property type="entry name" value="PENTATRICOPEPTIDE REPEAT-CONTAINING PROTEIN 3, MITOCHONDRIAL"/>
    <property type="match status" value="1"/>
</dbReference>
<evidence type="ECO:0000256" key="3">
    <source>
        <dbReference type="PROSITE-ProRule" id="PRU00708"/>
    </source>
</evidence>
<keyword evidence="5" id="KW-1185">Reference proteome</keyword>